<gene>
    <name evidence="2" type="ORF">ACFQEY_10295</name>
</gene>
<dbReference type="RefSeq" id="WP_379768172.1">
    <property type="nucleotide sequence ID" value="NZ_JBHSXI010000011.1"/>
</dbReference>
<evidence type="ECO:0000256" key="1">
    <source>
        <dbReference type="SAM" id="Phobius"/>
    </source>
</evidence>
<evidence type="ECO:0000313" key="3">
    <source>
        <dbReference type="Proteomes" id="UP001596333"/>
    </source>
</evidence>
<reference evidence="2 3" key="1">
    <citation type="journal article" date="2019" name="Int. J. Syst. Evol. Microbiol.">
        <title>The Global Catalogue of Microorganisms (GCM) 10K type strain sequencing project: providing services to taxonomists for standard genome sequencing and annotation.</title>
        <authorList>
            <consortium name="The Broad Institute Genomics Platform"/>
            <consortium name="The Broad Institute Genome Sequencing Center for Infectious Disease"/>
            <person name="Wu L."/>
            <person name="Ma J."/>
        </authorList>
    </citation>
    <scope>NUCLEOTIDE SEQUENCE [LARGE SCALE GENOMIC DNA]</scope>
    <source>
        <strain evidence="2 3">Y73</strain>
    </source>
</reference>
<dbReference type="EMBL" id="JBHSXI010000011">
    <property type="protein sequence ID" value="MFC6889400.1"/>
    <property type="molecule type" value="Genomic_DNA"/>
</dbReference>
<feature type="transmembrane region" description="Helical" evidence="1">
    <location>
        <begin position="344"/>
        <end position="368"/>
    </location>
</feature>
<evidence type="ECO:0000313" key="2">
    <source>
        <dbReference type="EMBL" id="MFC6889400.1"/>
    </source>
</evidence>
<dbReference type="Proteomes" id="UP001596333">
    <property type="component" value="Unassembled WGS sequence"/>
</dbReference>
<feature type="transmembrane region" description="Helical" evidence="1">
    <location>
        <begin position="443"/>
        <end position="468"/>
    </location>
</feature>
<keyword evidence="1" id="KW-0812">Transmembrane</keyword>
<feature type="transmembrane region" description="Helical" evidence="1">
    <location>
        <begin position="380"/>
        <end position="402"/>
    </location>
</feature>
<keyword evidence="1" id="KW-0472">Membrane</keyword>
<feature type="transmembrane region" description="Helical" evidence="1">
    <location>
        <begin position="284"/>
        <end position="300"/>
    </location>
</feature>
<feature type="transmembrane region" description="Helical" evidence="1">
    <location>
        <begin position="149"/>
        <end position="167"/>
    </location>
</feature>
<dbReference type="AlphaFoldDB" id="A0ABD5UIV0"/>
<organism evidence="2 3">
    <name type="scientific">Halorubrum trueperi</name>
    <dbReference type="NCBI Taxonomy" id="2004704"/>
    <lineage>
        <taxon>Archaea</taxon>
        <taxon>Methanobacteriati</taxon>
        <taxon>Methanobacteriota</taxon>
        <taxon>Stenosarchaea group</taxon>
        <taxon>Halobacteria</taxon>
        <taxon>Halobacteriales</taxon>
        <taxon>Haloferacaceae</taxon>
        <taxon>Halorubrum</taxon>
    </lineage>
</organism>
<name>A0ABD5UIV0_9EURY</name>
<feature type="transmembrane region" description="Helical" evidence="1">
    <location>
        <begin position="408"/>
        <end position="431"/>
    </location>
</feature>
<feature type="transmembrane region" description="Helical" evidence="1">
    <location>
        <begin position="229"/>
        <end position="247"/>
    </location>
</feature>
<accession>A0ABD5UIV0</accession>
<sequence>MTDNTAAVVHKAALTVGFLAFAFAIVSAHTTPATGYELSIYRATPLRFWGGVGVGFLVAAVVLFGARSRRLVDGAALLAGGCLLAVVSIPLLRSYAFYGAGDAMTHLGWAREIQTGVIGPDAVLYPAIHLIAVELGALSGLDLTETLQFAPALLFPGVYLVSIPLCLEVLSGSRWAVPTGIAVAVLLLPINKVSVHILAHPSSQAILFTPFVLYLLFRYLGSPGRGFSATSATGAAFGLAALGMVFVHPQETMALVSVLVAVAGLQLVVRRYRPTAAIASHRPIGVHTVVVGTVLVAWLLRHERATSRFEGVVSSLVTSGATTGDGTAERGASLVALGGSVEELFLKLFAVTTIFCVLAGAVALYRVAGRPDPARPWRNAAVTYLSIGLLPPTGIFVVVFLAEQGDHYFRFQGFIMVIVTILGALGIVALLERMTVDDRRRAASTAGAVVLGVVVFAFVLAVALQLAAVHQSPYIYQANQQVTDADFDARAVAFEFHDGETVIAGIRSGQGRYIDAHFGRETAVWELSFPGYGDDDAGVTGETFNTNLTTRYESDRYLMVGDRHERQEVDLYDGFRFSQAGFDRLDTDPRVERVQDNGGIRLYRIEGTDEDA</sequence>
<proteinExistence type="predicted"/>
<keyword evidence="3" id="KW-1185">Reference proteome</keyword>
<feature type="transmembrane region" description="Helical" evidence="1">
    <location>
        <begin position="197"/>
        <end position="217"/>
    </location>
</feature>
<feature type="transmembrane region" description="Helical" evidence="1">
    <location>
        <begin position="76"/>
        <end position="98"/>
    </location>
</feature>
<feature type="transmembrane region" description="Helical" evidence="1">
    <location>
        <begin position="253"/>
        <end position="272"/>
    </location>
</feature>
<feature type="transmembrane region" description="Helical" evidence="1">
    <location>
        <begin position="174"/>
        <end position="191"/>
    </location>
</feature>
<protein>
    <recommendedName>
        <fullName evidence="4">Dolichyl-phosphate-mannose-protein mannosyltransferase</fullName>
    </recommendedName>
</protein>
<feature type="transmembrane region" description="Helical" evidence="1">
    <location>
        <begin position="44"/>
        <end position="64"/>
    </location>
</feature>
<evidence type="ECO:0008006" key="4">
    <source>
        <dbReference type="Google" id="ProtNLM"/>
    </source>
</evidence>
<keyword evidence="1" id="KW-1133">Transmembrane helix</keyword>
<comment type="caution">
    <text evidence="2">The sequence shown here is derived from an EMBL/GenBank/DDBJ whole genome shotgun (WGS) entry which is preliminary data.</text>
</comment>